<dbReference type="EMBL" id="JAUUTY010000004">
    <property type="protein sequence ID" value="KAK1652732.1"/>
    <property type="molecule type" value="Genomic_DNA"/>
</dbReference>
<organism evidence="3 4">
    <name type="scientific">Lolium multiflorum</name>
    <name type="common">Italian ryegrass</name>
    <name type="synonym">Lolium perenne subsp. multiflorum</name>
    <dbReference type="NCBI Taxonomy" id="4521"/>
    <lineage>
        <taxon>Eukaryota</taxon>
        <taxon>Viridiplantae</taxon>
        <taxon>Streptophyta</taxon>
        <taxon>Embryophyta</taxon>
        <taxon>Tracheophyta</taxon>
        <taxon>Spermatophyta</taxon>
        <taxon>Magnoliopsida</taxon>
        <taxon>Liliopsida</taxon>
        <taxon>Poales</taxon>
        <taxon>Poaceae</taxon>
        <taxon>BOP clade</taxon>
        <taxon>Pooideae</taxon>
        <taxon>Poodae</taxon>
        <taxon>Poeae</taxon>
        <taxon>Poeae Chloroplast Group 2 (Poeae type)</taxon>
        <taxon>Loliodinae</taxon>
        <taxon>Loliinae</taxon>
        <taxon>Lolium</taxon>
    </lineage>
</organism>
<evidence type="ECO:0000256" key="1">
    <source>
        <dbReference type="SAM" id="MobiDB-lite"/>
    </source>
</evidence>
<sequence length="306" mass="33487">MKVAVGFALPFEPRACWHGGEIQAGYAHAGVDEVVQGYDSLELDIPGAEGEMTLGEVVHAIVLWPKKNIVFLGSTPGPPFSLSSHPTPPRRPRVERGDPAGAQLALGGLGLDEEKPAPEVDVRPQAGVALAKGGIAGECDKGVGRQMMRLEPEELQESAKERARRQPGPALKVCGEYHTFIGLRLRHDFLAGQLHLHSRRIRCIRRRRWSSSIVVAEPSQEPLGCAMATAVEEDKEDEGDGGGEARTMDGWPPVALERLRSSGVPRESLRRVQMRGLTGVRRRNNAPRGELGRESTTRRRSEEEEE</sequence>
<keyword evidence="4" id="KW-1185">Reference proteome</keyword>
<gene>
    <name evidence="3" type="ORF">QYE76_070537</name>
</gene>
<comment type="caution">
    <text evidence="3">The sequence shown here is derived from an EMBL/GenBank/DDBJ whole genome shotgun (WGS) entry which is preliminary data.</text>
</comment>
<dbReference type="PANTHER" id="PTHR33018">
    <property type="entry name" value="OS10G0338966 PROTEIN-RELATED"/>
    <property type="match status" value="1"/>
</dbReference>
<feature type="compositionally biased region" description="Basic and acidic residues" evidence="1">
    <location>
        <begin position="290"/>
        <end position="306"/>
    </location>
</feature>
<dbReference type="Pfam" id="PF26133">
    <property type="entry name" value="DUF8039"/>
    <property type="match status" value="1"/>
</dbReference>
<name>A0AAD8SID2_LOLMU</name>
<evidence type="ECO:0000313" key="4">
    <source>
        <dbReference type="Proteomes" id="UP001231189"/>
    </source>
</evidence>
<feature type="region of interest" description="Disordered" evidence="1">
    <location>
        <begin position="79"/>
        <end position="101"/>
    </location>
</feature>
<feature type="region of interest" description="Disordered" evidence="1">
    <location>
        <begin position="233"/>
        <end position="306"/>
    </location>
</feature>
<evidence type="ECO:0000313" key="3">
    <source>
        <dbReference type="EMBL" id="KAK1652732.1"/>
    </source>
</evidence>
<accession>A0AAD8SID2</accession>
<dbReference type="AlphaFoldDB" id="A0AAD8SID2"/>
<reference evidence="3" key="1">
    <citation type="submission" date="2023-07" db="EMBL/GenBank/DDBJ databases">
        <title>A chromosome-level genome assembly of Lolium multiflorum.</title>
        <authorList>
            <person name="Chen Y."/>
            <person name="Copetti D."/>
            <person name="Kolliker R."/>
            <person name="Studer B."/>
        </authorList>
    </citation>
    <scope>NUCLEOTIDE SEQUENCE</scope>
    <source>
        <strain evidence="3">02402/16</strain>
        <tissue evidence="3">Leaf</tissue>
    </source>
</reference>
<dbReference type="PANTHER" id="PTHR33018:SF34">
    <property type="entry name" value="OS02G0472350 PROTEIN"/>
    <property type="match status" value="1"/>
</dbReference>
<feature type="domain" description="DUF8039" evidence="2">
    <location>
        <begin position="2"/>
        <end position="71"/>
    </location>
</feature>
<proteinExistence type="predicted"/>
<evidence type="ECO:0000259" key="2">
    <source>
        <dbReference type="Pfam" id="PF26133"/>
    </source>
</evidence>
<protein>
    <recommendedName>
        <fullName evidence="2">DUF8039 domain-containing protein</fullName>
    </recommendedName>
</protein>
<dbReference type="Proteomes" id="UP001231189">
    <property type="component" value="Unassembled WGS sequence"/>
</dbReference>
<dbReference type="InterPro" id="IPR058352">
    <property type="entry name" value="DUF8039"/>
</dbReference>